<accession>A0A1G7X8Q9</accession>
<dbReference type="AlphaFoldDB" id="A0A1G7X8Q9"/>
<organism evidence="2 3">
    <name type="scientific">Prevotella communis</name>
    <dbReference type="NCBI Taxonomy" id="2913614"/>
    <lineage>
        <taxon>Bacteria</taxon>
        <taxon>Pseudomonadati</taxon>
        <taxon>Bacteroidota</taxon>
        <taxon>Bacteroidia</taxon>
        <taxon>Bacteroidales</taxon>
        <taxon>Prevotellaceae</taxon>
        <taxon>Prevotella</taxon>
    </lineage>
</organism>
<evidence type="ECO:0000313" key="3">
    <source>
        <dbReference type="Proteomes" id="UP000198779"/>
    </source>
</evidence>
<dbReference type="EMBL" id="FNCQ01000010">
    <property type="protein sequence ID" value="SDG80551.1"/>
    <property type="molecule type" value="Genomic_DNA"/>
</dbReference>
<evidence type="ECO:0000313" key="2">
    <source>
        <dbReference type="EMBL" id="SDG80551.1"/>
    </source>
</evidence>
<dbReference type="Proteomes" id="UP000198779">
    <property type="component" value="Unassembled WGS sequence"/>
</dbReference>
<reference evidence="3" key="1">
    <citation type="submission" date="2016-10" db="EMBL/GenBank/DDBJ databases">
        <authorList>
            <person name="Varghese N."/>
            <person name="Submissions S."/>
        </authorList>
    </citation>
    <scope>NUCLEOTIDE SEQUENCE [LARGE SCALE GENOMIC DNA]</scope>
    <source>
        <strain evidence="3">BP1-148</strain>
    </source>
</reference>
<keyword evidence="1" id="KW-0732">Signal</keyword>
<name>A0A1G7X8Q9_9BACT</name>
<dbReference type="STRING" id="645274.SAMN04487901_11010"/>
<sequence length="200" mass="23651">MKKVISFVIAILVVLSVSAQETEEQKDAKRRMFIDDFLATYEAAYEKKEIEYIEKFFSDDALIITETKKLKPTGSKETIPSTKKIRPYQTIVENRKEYIRRLKNVFDSNTSIKLSIAGKRIRQHAKYKEIYGVNFAQLWKDQNGGDNLESQMPGFVFLMIDFKHSEQTPTIHVRTWQPKDNIEKEQDKYFLRDFMIYETK</sequence>
<feature type="signal peptide" evidence="1">
    <location>
        <begin position="1"/>
        <end position="19"/>
    </location>
</feature>
<keyword evidence="3" id="KW-1185">Reference proteome</keyword>
<proteinExistence type="predicted"/>
<feature type="chain" id="PRO_5011626521" description="Nuclear transport factor 2 family protein" evidence="1">
    <location>
        <begin position="20"/>
        <end position="200"/>
    </location>
</feature>
<evidence type="ECO:0000256" key="1">
    <source>
        <dbReference type="SAM" id="SignalP"/>
    </source>
</evidence>
<dbReference type="RefSeq" id="WP_091817819.1">
    <property type="nucleotide sequence ID" value="NZ_FNCQ01000010.1"/>
</dbReference>
<protein>
    <recommendedName>
        <fullName evidence="4">Nuclear transport factor 2 family protein</fullName>
    </recommendedName>
</protein>
<gene>
    <name evidence="2" type="ORF">SAMN04487901_11010</name>
</gene>
<evidence type="ECO:0008006" key="4">
    <source>
        <dbReference type="Google" id="ProtNLM"/>
    </source>
</evidence>